<evidence type="ECO:0000313" key="2">
    <source>
        <dbReference type="Proteomes" id="UP000007886"/>
    </source>
</evidence>
<protein>
    <submittedName>
        <fullName evidence="1">Photosynthetic complex assembly protein PuhC</fullName>
    </submittedName>
</protein>
<dbReference type="InterPro" id="IPR017495">
    <property type="entry name" value="PuhC"/>
</dbReference>
<reference evidence="1 2" key="1">
    <citation type="journal article" date="2012" name="Microbes Environ.">
        <title>Complete genome sequence of Bradyrhizobium sp. S23321: insights into symbiosis evolution in soil oligotrophs.</title>
        <authorList>
            <person name="Okubo T."/>
            <person name="Tsukui T."/>
            <person name="Maita H."/>
            <person name="Okamoto S."/>
            <person name="Oshima K."/>
            <person name="Fujisawa T."/>
            <person name="Saito A."/>
            <person name="Futamata H."/>
            <person name="Hattori R."/>
            <person name="Shimomura Y."/>
            <person name="Haruta S."/>
            <person name="Morimoto S."/>
            <person name="Wang Y."/>
            <person name="Sakai Y."/>
            <person name="Hattori M."/>
            <person name="Aizawa S."/>
            <person name="Nagashima K.V.P."/>
            <person name="Masuda S."/>
            <person name="Hattori T."/>
            <person name="Yamashita A."/>
            <person name="Bao Z."/>
            <person name="Hayatsu M."/>
            <person name="Kajiya-Kanegae H."/>
            <person name="Yoshinaga I."/>
            <person name="Sakamoto K."/>
            <person name="Toyota K."/>
            <person name="Nakao M."/>
            <person name="Kohara M."/>
            <person name="Anda M."/>
            <person name="Niwa R."/>
            <person name="Jung-Hwan P."/>
            <person name="Sameshima-Saito R."/>
            <person name="Tokuda S."/>
            <person name="Yamamoto S."/>
            <person name="Yamamoto S."/>
            <person name="Yokoyama T."/>
            <person name="Akutsu T."/>
            <person name="Nakamura Y."/>
            <person name="Nakahira-Yanaka Y."/>
            <person name="Takada Hoshino Y."/>
            <person name="Hirakawa H."/>
            <person name="Mitsui H."/>
            <person name="Terasawa K."/>
            <person name="Itakura M."/>
            <person name="Sato S."/>
            <person name="Ikeda-Ohtsubo W."/>
            <person name="Sakakura N."/>
            <person name="Kaminuma E."/>
            <person name="Minamisawa K."/>
        </authorList>
    </citation>
    <scope>NUCLEOTIDE SEQUENCE [LARGE SCALE GENOMIC DNA]</scope>
    <source>
        <strain evidence="1 2">S23321</strain>
    </source>
</reference>
<keyword evidence="2" id="KW-1185">Reference proteome</keyword>
<dbReference type="AlphaFoldDB" id="A0AAI8QBD5"/>
<dbReference type="EMBL" id="AP012279">
    <property type="protein sequence ID" value="BAL75159.1"/>
    <property type="molecule type" value="Genomic_DNA"/>
</dbReference>
<organism evidence="1 2">
    <name type="scientific">Bradyrhizobium cosmicum</name>
    <dbReference type="NCBI Taxonomy" id="1404864"/>
    <lineage>
        <taxon>Bacteria</taxon>
        <taxon>Pseudomonadati</taxon>
        <taxon>Pseudomonadota</taxon>
        <taxon>Alphaproteobacteria</taxon>
        <taxon>Hyphomicrobiales</taxon>
        <taxon>Nitrobacteraceae</taxon>
        <taxon>Bradyrhizobium</taxon>
    </lineage>
</organism>
<dbReference type="Proteomes" id="UP000007886">
    <property type="component" value="Chromosome"/>
</dbReference>
<dbReference type="NCBIfam" id="TIGR03054">
    <property type="entry name" value="photo_alph_chp1"/>
    <property type="match status" value="1"/>
</dbReference>
<evidence type="ECO:0000313" key="1">
    <source>
        <dbReference type="EMBL" id="BAL75159.1"/>
    </source>
</evidence>
<name>A0AAI8QBD5_9BRAD</name>
<dbReference type="KEGG" id="brs:S23_19460"/>
<sequence>MSQVIQEPVVPKGGIIAAAALVLFSLATVTTARLTGTGGIHMTLPAAVESRDFQFEDGQNGAVLVYDAGSRQLVDTLAPGSNGFIRVVLRGLARERKLGDIGQQPPFRLTRFVNGQITLTDTSTGKQIDLDAFGSANTLAFARLLKLKDGAS</sequence>
<dbReference type="RefSeq" id="WP_015684490.1">
    <property type="nucleotide sequence ID" value="NC_017082.1"/>
</dbReference>
<gene>
    <name evidence="1" type="primary">puhC</name>
    <name evidence="1" type="ORF">S23_19460</name>
</gene>
<proteinExistence type="predicted"/>
<accession>A0AAI8QBD5</accession>